<evidence type="ECO:0000313" key="9">
    <source>
        <dbReference type="Proteomes" id="UP000095287"/>
    </source>
</evidence>
<dbReference type="Proteomes" id="UP000095287">
    <property type="component" value="Unplaced"/>
</dbReference>
<dbReference type="PROSITE" id="PS50280">
    <property type="entry name" value="SET"/>
    <property type="match status" value="1"/>
</dbReference>
<dbReference type="InterPro" id="IPR046341">
    <property type="entry name" value="SET_dom_sf"/>
</dbReference>
<sequence length="287" mass="32447">MSNELDLQQFNLDEEFILESVFSEDAMQKLRKCSLFPGCTPSVDNVGRAKMKNCRCSEGQQTVGCCGGAPYNLASTPMTLVDDFAKEKRTRGLQECSAVCDCTVDSCHDRVLQRGRQHRLLIGMTEYKGFGVFAVDFIPRGALVTEHVGDVQKSGEAGADMRYSWTMSDSTERDSQERLVLDSIRCGNEARFLNHACDPNCATFPFSVEFDSPAYRRIGIFARRDIQPGDEVTIDYKTVTEEEDDYKKRKSKKSPEKKKLQTEFKEMLCRCKPDCKHMLIYGVPKSS</sequence>
<dbReference type="PANTHER" id="PTHR46223:SF3">
    <property type="entry name" value="HISTONE-LYSINE N-METHYLTRANSFERASE SET-23"/>
    <property type="match status" value="1"/>
</dbReference>
<dbReference type="SUPFAM" id="SSF82199">
    <property type="entry name" value="SET domain"/>
    <property type="match status" value="1"/>
</dbReference>
<keyword evidence="6" id="KW-0479">Metal-binding</keyword>
<dbReference type="InterPro" id="IPR001214">
    <property type="entry name" value="SET_dom"/>
</dbReference>
<reference evidence="10" key="1">
    <citation type="submission" date="2016-11" db="UniProtKB">
        <authorList>
            <consortium name="WormBaseParasite"/>
        </authorList>
    </citation>
    <scope>IDENTIFICATION</scope>
</reference>
<evidence type="ECO:0000256" key="6">
    <source>
        <dbReference type="ARBA" id="ARBA00022723"/>
    </source>
</evidence>
<evidence type="ECO:0000313" key="10">
    <source>
        <dbReference type="WBParaSite" id="L893_g27813.t1"/>
    </source>
</evidence>
<keyword evidence="5" id="KW-0949">S-adenosyl-L-methionine</keyword>
<accession>A0A1I7ZN35</accession>
<evidence type="ECO:0000256" key="1">
    <source>
        <dbReference type="ARBA" id="ARBA00004286"/>
    </source>
</evidence>
<comment type="subcellular location">
    <subcellularLocation>
        <location evidence="1">Chromosome</location>
    </subcellularLocation>
</comment>
<organism evidence="9 10">
    <name type="scientific">Steinernema glaseri</name>
    <dbReference type="NCBI Taxonomy" id="37863"/>
    <lineage>
        <taxon>Eukaryota</taxon>
        <taxon>Metazoa</taxon>
        <taxon>Ecdysozoa</taxon>
        <taxon>Nematoda</taxon>
        <taxon>Chromadorea</taxon>
        <taxon>Rhabditida</taxon>
        <taxon>Tylenchina</taxon>
        <taxon>Panagrolaimomorpha</taxon>
        <taxon>Strongyloidoidea</taxon>
        <taxon>Steinernematidae</taxon>
        <taxon>Steinernema</taxon>
    </lineage>
</organism>
<dbReference type="GO" id="GO:0032259">
    <property type="term" value="P:methylation"/>
    <property type="evidence" value="ECO:0007669"/>
    <property type="project" value="UniProtKB-KW"/>
</dbReference>
<evidence type="ECO:0000256" key="7">
    <source>
        <dbReference type="ARBA" id="ARBA00022833"/>
    </source>
</evidence>
<dbReference type="AlphaFoldDB" id="A0A1I7ZN35"/>
<keyword evidence="2" id="KW-0158">Chromosome</keyword>
<dbReference type="GO" id="GO:0046872">
    <property type="term" value="F:metal ion binding"/>
    <property type="evidence" value="ECO:0007669"/>
    <property type="project" value="UniProtKB-KW"/>
</dbReference>
<evidence type="ECO:0000256" key="2">
    <source>
        <dbReference type="ARBA" id="ARBA00022454"/>
    </source>
</evidence>
<feature type="domain" description="SET" evidence="8">
    <location>
        <begin position="118"/>
        <end position="237"/>
    </location>
</feature>
<evidence type="ECO:0000256" key="3">
    <source>
        <dbReference type="ARBA" id="ARBA00022603"/>
    </source>
</evidence>
<dbReference type="WBParaSite" id="L893_g27813.t1">
    <property type="protein sequence ID" value="L893_g27813.t1"/>
    <property type="gene ID" value="L893_g27813"/>
</dbReference>
<dbReference type="Gene3D" id="2.170.270.10">
    <property type="entry name" value="SET domain"/>
    <property type="match status" value="1"/>
</dbReference>
<dbReference type="Pfam" id="PF00856">
    <property type="entry name" value="SET"/>
    <property type="match status" value="1"/>
</dbReference>
<dbReference type="SMART" id="SM00317">
    <property type="entry name" value="SET"/>
    <property type="match status" value="1"/>
</dbReference>
<keyword evidence="3" id="KW-0489">Methyltransferase</keyword>
<evidence type="ECO:0000256" key="4">
    <source>
        <dbReference type="ARBA" id="ARBA00022679"/>
    </source>
</evidence>
<proteinExistence type="predicted"/>
<evidence type="ECO:0000259" key="8">
    <source>
        <dbReference type="PROSITE" id="PS50280"/>
    </source>
</evidence>
<dbReference type="GO" id="GO:0008168">
    <property type="term" value="F:methyltransferase activity"/>
    <property type="evidence" value="ECO:0007669"/>
    <property type="project" value="UniProtKB-KW"/>
</dbReference>
<evidence type="ECO:0000256" key="5">
    <source>
        <dbReference type="ARBA" id="ARBA00022691"/>
    </source>
</evidence>
<keyword evidence="9" id="KW-1185">Reference proteome</keyword>
<dbReference type="InterPro" id="IPR050973">
    <property type="entry name" value="H3K9_Histone-Lys_N-MTase"/>
</dbReference>
<dbReference type="GO" id="GO:0005694">
    <property type="term" value="C:chromosome"/>
    <property type="evidence" value="ECO:0007669"/>
    <property type="project" value="UniProtKB-SubCell"/>
</dbReference>
<dbReference type="PANTHER" id="PTHR46223">
    <property type="entry name" value="HISTONE-LYSINE N-METHYLTRANSFERASE SUV39H"/>
    <property type="match status" value="1"/>
</dbReference>
<keyword evidence="7" id="KW-0862">Zinc</keyword>
<protein>
    <submittedName>
        <fullName evidence="10">SET domain-containing protein</fullName>
    </submittedName>
</protein>
<name>A0A1I7ZN35_9BILA</name>
<keyword evidence="4" id="KW-0808">Transferase</keyword>